<dbReference type="Pfam" id="PF00413">
    <property type="entry name" value="Peptidase_M10"/>
    <property type="match status" value="1"/>
</dbReference>
<evidence type="ECO:0000313" key="7">
    <source>
        <dbReference type="Proteomes" id="UP000625316"/>
    </source>
</evidence>
<dbReference type="InterPro" id="IPR001818">
    <property type="entry name" value="Pept_M10_metallopeptidase"/>
</dbReference>
<dbReference type="Proteomes" id="UP000625316">
    <property type="component" value="Unassembled WGS sequence"/>
</dbReference>
<feature type="domain" description="Peptidase metallopeptidase" evidence="5">
    <location>
        <begin position="75"/>
        <end position="233"/>
    </location>
</feature>
<dbReference type="GO" id="GO:0004222">
    <property type="term" value="F:metalloendopeptidase activity"/>
    <property type="evidence" value="ECO:0007669"/>
    <property type="project" value="InterPro"/>
</dbReference>
<keyword evidence="4" id="KW-0862">Zinc</keyword>
<protein>
    <submittedName>
        <fullName evidence="6">Matrixin family metalloprotease</fullName>
    </submittedName>
</protein>
<keyword evidence="3" id="KW-0378">Hydrolase</keyword>
<sequence length="251" mass="28700">MRRQQFSLKPINHRSQRYRRLVILFCLGWLLVFGLAGSSQAQQLPDLQVYPLPPSLAKVAPGANYGDQLRQTPVGSLRWSQFPITVAIDLADSRAPREAIWLKAVRQAISEWHAYLPLVETDNLERANIIVRRSTVPIRRDQNGKLLRIRAAETRFDFFVDPDQYLRHRMTIYLSPNQADGVLITTARHEMGHALGIWGHSDRPTDVMYFSQVAQTVGITPRDIRTLRQVYQQSTRLGGKLITAEKPARSH</sequence>
<evidence type="ECO:0000256" key="4">
    <source>
        <dbReference type="ARBA" id="ARBA00022833"/>
    </source>
</evidence>
<comment type="caution">
    <text evidence="6">The sequence shown here is derived from an EMBL/GenBank/DDBJ whole genome shotgun (WGS) entry which is preliminary data.</text>
</comment>
<dbReference type="GO" id="GO:0008270">
    <property type="term" value="F:zinc ion binding"/>
    <property type="evidence" value="ECO:0007669"/>
    <property type="project" value="InterPro"/>
</dbReference>
<organism evidence="6 7">
    <name type="scientific">Romeriopsis navalis LEGE 11480</name>
    <dbReference type="NCBI Taxonomy" id="2777977"/>
    <lineage>
        <taxon>Bacteria</taxon>
        <taxon>Bacillati</taxon>
        <taxon>Cyanobacteriota</taxon>
        <taxon>Cyanophyceae</taxon>
        <taxon>Leptolyngbyales</taxon>
        <taxon>Leptolyngbyaceae</taxon>
        <taxon>Romeriopsis</taxon>
        <taxon>Romeriopsis navalis</taxon>
    </lineage>
</organism>
<dbReference type="AlphaFoldDB" id="A0A928VMY0"/>
<proteinExistence type="predicted"/>
<dbReference type="SMART" id="SM00235">
    <property type="entry name" value="ZnMc"/>
    <property type="match status" value="1"/>
</dbReference>
<reference evidence="6" key="1">
    <citation type="submission" date="2020-10" db="EMBL/GenBank/DDBJ databases">
        <authorList>
            <person name="Castelo-Branco R."/>
            <person name="Eusebio N."/>
            <person name="Adriana R."/>
            <person name="Vieira A."/>
            <person name="Brugerolle De Fraissinette N."/>
            <person name="Rezende De Castro R."/>
            <person name="Schneider M.P."/>
            <person name="Vasconcelos V."/>
            <person name="Leao P.N."/>
        </authorList>
    </citation>
    <scope>NUCLEOTIDE SEQUENCE</scope>
    <source>
        <strain evidence="6">LEGE 11480</strain>
    </source>
</reference>
<keyword evidence="7" id="KW-1185">Reference proteome</keyword>
<dbReference type="InterPro" id="IPR024079">
    <property type="entry name" value="MetalloPept_cat_dom_sf"/>
</dbReference>
<evidence type="ECO:0000256" key="3">
    <source>
        <dbReference type="ARBA" id="ARBA00022801"/>
    </source>
</evidence>
<evidence type="ECO:0000256" key="2">
    <source>
        <dbReference type="ARBA" id="ARBA00022723"/>
    </source>
</evidence>
<dbReference type="Gene3D" id="3.40.390.10">
    <property type="entry name" value="Collagenase (Catalytic Domain)"/>
    <property type="match status" value="1"/>
</dbReference>
<evidence type="ECO:0000256" key="1">
    <source>
        <dbReference type="ARBA" id="ARBA00022670"/>
    </source>
</evidence>
<keyword evidence="1" id="KW-0645">Protease</keyword>
<evidence type="ECO:0000313" key="6">
    <source>
        <dbReference type="EMBL" id="MBE9028809.1"/>
    </source>
</evidence>
<keyword evidence="6" id="KW-0482">Metalloprotease</keyword>
<evidence type="ECO:0000259" key="5">
    <source>
        <dbReference type="SMART" id="SM00235"/>
    </source>
</evidence>
<dbReference type="SUPFAM" id="SSF55486">
    <property type="entry name" value="Metalloproteases ('zincins'), catalytic domain"/>
    <property type="match status" value="1"/>
</dbReference>
<dbReference type="EMBL" id="JADEXQ010000007">
    <property type="protein sequence ID" value="MBE9028809.1"/>
    <property type="molecule type" value="Genomic_DNA"/>
</dbReference>
<accession>A0A928VMY0</accession>
<dbReference type="GO" id="GO:0031012">
    <property type="term" value="C:extracellular matrix"/>
    <property type="evidence" value="ECO:0007669"/>
    <property type="project" value="InterPro"/>
</dbReference>
<dbReference type="InterPro" id="IPR006026">
    <property type="entry name" value="Peptidase_Metallo"/>
</dbReference>
<keyword evidence="2" id="KW-0479">Metal-binding</keyword>
<gene>
    <name evidence="6" type="ORF">IQ266_03420</name>
</gene>
<dbReference type="CDD" id="cd04279">
    <property type="entry name" value="ZnMc_MMP_like_1"/>
    <property type="match status" value="1"/>
</dbReference>
<dbReference type="RefSeq" id="WP_264323632.1">
    <property type="nucleotide sequence ID" value="NZ_JADEXQ010000007.1"/>
</dbReference>
<name>A0A928VMY0_9CYAN</name>
<dbReference type="GO" id="GO:0006508">
    <property type="term" value="P:proteolysis"/>
    <property type="evidence" value="ECO:0007669"/>
    <property type="project" value="UniProtKB-KW"/>
</dbReference>